<evidence type="ECO:0000313" key="2">
    <source>
        <dbReference type="Proteomes" id="UP000054771"/>
    </source>
</evidence>
<dbReference type="EMBL" id="CDMC01000015">
    <property type="protein sequence ID" value="CEL09811.1"/>
    <property type="molecule type" value="Genomic_DNA"/>
</dbReference>
<accession>A0A0U5GDU6</accession>
<evidence type="ECO:0000313" key="1">
    <source>
        <dbReference type="EMBL" id="CEL09811.1"/>
    </source>
</evidence>
<dbReference type="AlphaFoldDB" id="A0A0U5GDU6"/>
<name>A0A0U5GDU6_ASPCI</name>
<reference evidence="2" key="1">
    <citation type="journal article" date="2016" name="Genome Announc.">
        <title>Draft genome sequences of fungus Aspergillus calidoustus.</title>
        <authorList>
            <person name="Horn F."/>
            <person name="Linde J."/>
            <person name="Mattern D.J."/>
            <person name="Walther G."/>
            <person name="Guthke R."/>
            <person name="Scherlach K."/>
            <person name="Martin K."/>
            <person name="Brakhage A.A."/>
            <person name="Petzke L."/>
            <person name="Valiante V."/>
        </authorList>
    </citation>
    <scope>NUCLEOTIDE SEQUENCE [LARGE SCALE GENOMIC DNA]</scope>
    <source>
        <strain evidence="2">SF006504</strain>
    </source>
</reference>
<keyword evidence="2" id="KW-1185">Reference proteome</keyword>
<dbReference type="Proteomes" id="UP000054771">
    <property type="component" value="Unassembled WGS sequence"/>
</dbReference>
<gene>
    <name evidence="1" type="ORF">ASPCAL12940</name>
</gene>
<organism evidence="1 2">
    <name type="scientific">Aspergillus calidoustus</name>
    <dbReference type="NCBI Taxonomy" id="454130"/>
    <lineage>
        <taxon>Eukaryota</taxon>
        <taxon>Fungi</taxon>
        <taxon>Dikarya</taxon>
        <taxon>Ascomycota</taxon>
        <taxon>Pezizomycotina</taxon>
        <taxon>Eurotiomycetes</taxon>
        <taxon>Eurotiomycetidae</taxon>
        <taxon>Eurotiales</taxon>
        <taxon>Aspergillaceae</taxon>
        <taxon>Aspergillus</taxon>
        <taxon>Aspergillus subgen. Nidulantes</taxon>
    </lineage>
</organism>
<sequence>MATTTPAVHCLETILSLLRFCLESGVFDSHRDWTNHMVESVQAKISEMRSVDMDWEATPSVI</sequence>
<protein>
    <submittedName>
        <fullName evidence="1">Uncharacterized protein</fullName>
    </submittedName>
</protein>
<proteinExistence type="predicted"/>